<dbReference type="EMBL" id="SUVG01000001">
    <property type="protein sequence ID" value="MBE6420536.1"/>
    <property type="molecule type" value="Genomic_DNA"/>
</dbReference>
<dbReference type="AlphaFoldDB" id="A0A928HFE9"/>
<protein>
    <submittedName>
        <fullName evidence="1">Uncharacterized protein</fullName>
    </submittedName>
</protein>
<organism evidence="1 2">
    <name type="scientific">Candidatus Avelusimicrobium gallicola</name>
    <dbReference type="NCBI Taxonomy" id="2562704"/>
    <lineage>
        <taxon>Bacteria</taxon>
        <taxon>Pseudomonadati</taxon>
        <taxon>Elusimicrobiota</taxon>
        <taxon>Elusimicrobia</taxon>
        <taxon>Elusimicrobiales</taxon>
        <taxon>Elusimicrobiaceae</taxon>
        <taxon>Candidatus Avelusimicrobium</taxon>
    </lineage>
</organism>
<gene>
    <name evidence="1" type="ORF">E7027_00065</name>
</gene>
<proteinExistence type="predicted"/>
<sequence>MRELTIISNGFVGANISNHKNYKKRILKNIPKKISQFTISPCHFTDSIILNLHADKKICGFEVMLSENQTNDTLFWLESICLNCKESILLIDPEGPNQMLRFYSQWETDNEGRFSMLTTYEYYYDKEKNKWIDNPKTYETYKKTGETPIVCDILISKKELVSQFYQAILSGLERAEKEGSMDNTIVRRSKIIEDFLLRPTVVAY</sequence>
<comment type="caution">
    <text evidence="1">The sequence shown here is derived from an EMBL/GenBank/DDBJ whole genome shotgun (WGS) entry which is preliminary data.</text>
</comment>
<evidence type="ECO:0000313" key="1">
    <source>
        <dbReference type="EMBL" id="MBE6420536.1"/>
    </source>
</evidence>
<dbReference type="Proteomes" id="UP000725649">
    <property type="component" value="Unassembled WGS sequence"/>
</dbReference>
<name>A0A928HFE9_9BACT</name>
<reference evidence="1" key="1">
    <citation type="submission" date="2019-04" db="EMBL/GenBank/DDBJ databases">
        <title>Evolution of Biomass-Degrading Anaerobic Consortia Revealed by Metagenomics.</title>
        <authorList>
            <person name="Peng X."/>
        </authorList>
    </citation>
    <scope>NUCLEOTIDE SEQUENCE</scope>
    <source>
        <strain evidence="1">SIG66</strain>
    </source>
</reference>
<evidence type="ECO:0000313" key="2">
    <source>
        <dbReference type="Proteomes" id="UP000725649"/>
    </source>
</evidence>
<accession>A0A928HFE9</accession>